<protein>
    <submittedName>
        <fullName evidence="1">Uncharacterized protein</fullName>
    </submittedName>
</protein>
<dbReference type="AlphaFoldDB" id="A0A0D0B735"/>
<gene>
    <name evidence="1" type="ORF">GYMLUDRAFT_253480</name>
</gene>
<dbReference type="HOGENOM" id="CLU_095027_0_0_1"/>
<proteinExistence type="predicted"/>
<evidence type="ECO:0000313" key="1">
    <source>
        <dbReference type="EMBL" id="KIK49876.1"/>
    </source>
</evidence>
<accession>A0A0D0B735</accession>
<sequence length="173" mass="20198">MDQIPDPTLQITFKDDITRLGRVWDDEADGDGVDARMRWDPADCGTLLSINGTPIALQYWCNIYKGKRDKRWKLLKSTWTEWKFIVERYRSSTPETFWDEFSDAKGDCLHWKAICSRLYQLRGNREQELVDQAKAEYGNEFTTLFVSRGKVLEKKSAIVCQYLALKNSTIEID</sequence>
<dbReference type="OrthoDB" id="3210866at2759"/>
<dbReference type="EMBL" id="KN834969">
    <property type="protein sequence ID" value="KIK49876.1"/>
    <property type="molecule type" value="Genomic_DNA"/>
</dbReference>
<organism evidence="1 2">
    <name type="scientific">Collybiopsis luxurians FD-317 M1</name>
    <dbReference type="NCBI Taxonomy" id="944289"/>
    <lineage>
        <taxon>Eukaryota</taxon>
        <taxon>Fungi</taxon>
        <taxon>Dikarya</taxon>
        <taxon>Basidiomycota</taxon>
        <taxon>Agaricomycotina</taxon>
        <taxon>Agaricomycetes</taxon>
        <taxon>Agaricomycetidae</taxon>
        <taxon>Agaricales</taxon>
        <taxon>Marasmiineae</taxon>
        <taxon>Omphalotaceae</taxon>
        <taxon>Collybiopsis</taxon>
        <taxon>Collybiopsis luxurians</taxon>
    </lineage>
</organism>
<name>A0A0D0B735_9AGAR</name>
<keyword evidence="2" id="KW-1185">Reference proteome</keyword>
<evidence type="ECO:0000313" key="2">
    <source>
        <dbReference type="Proteomes" id="UP000053593"/>
    </source>
</evidence>
<reference evidence="1 2" key="1">
    <citation type="submission" date="2014-04" db="EMBL/GenBank/DDBJ databases">
        <title>Evolutionary Origins and Diversification of the Mycorrhizal Mutualists.</title>
        <authorList>
            <consortium name="DOE Joint Genome Institute"/>
            <consortium name="Mycorrhizal Genomics Consortium"/>
            <person name="Kohler A."/>
            <person name="Kuo A."/>
            <person name="Nagy L.G."/>
            <person name="Floudas D."/>
            <person name="Copeland A."/>
            <person name="Barry K.W."/>
            <person name="Cichocki N."/>
            <person name="Veneault-Fourrey C."/>
            <person name="LaButti K."/>
            <person name="Lindquist E.A."/>
            <person name="Lipzen A."/>
            <person name="Lundell T."/>
            <person name="Morin E."/>
            <person name="Murat C."/>
            <person name="Riley R."/>
            <person name="Ohm R."/>
            <person name="Sun H."/>
            <person name="Tunlid A."/>
            <person name="Henrissat B."/>
            <person name="Grigoriev I.V."/>
            <person name="Hibbett D.S."/>
            <person name="Martin F."/>
        </authorList>
    </citation>
    <scope>NUCLEOTIDE SEQUENCE [LARGE SCALE GENOMIC DNA]</scope>
    <source>
        <strain evidence="1 2">FD-317 M1</strain>
    </source>
</reference>
<dbReference type="Proteomes" id="UP000053593">
    <property type="component" value="Unassembled WGS sequence"/>
</dbReference>